<accession>A0AA45QS17</accession>
<sequence>MSKENLFYERLLELMNSSHKSMNQIERELGYPRNALHNYKTGREPSAVRLLELASYFEVEPEYLIGQDTTSRSKSIESIFNTLDFKQKKELIVLCQDWIRSQLDYSNNTTHKVS</sequence>
<dbReference type="EMBL" id="CP070872">
    <property type="protein sequence ID" value="QSE76976.1"/>
    <property type="molecule type" value="Genomic_DNA"/>
</dbReference>
<evidence type="ECO:0000259" key="1">
    <source>
        <dbReference type="PROSITE" id="PS50943"/>
    </source>
</evidence>
<keyword evidence="3" id="KW-1185">Reference proteome</keyword>
<dbReference type="PROSITE" id="PS50943">
    <property type="entry name" value="HTH_CROC1"/>
    <property type="match status" value="1"/>
</dbReference>
<proteinExistence type="predicted"/>
<dbReference type="Proteomes" id="UP000663608">
    <property type="component" value="Chromosome"/>
</dbReference>
<dbReference type="Gene3D" id="1.10.260.40">
    <property type="entry name" value="lambda repressor-like DNA-binding domains"/>
    <property type="match status" value="1"/>
</dbReference>
<dbReference type="InterPro" id="IPR001387">
    <property type="entry name" value="Cro/C1-type_HTH"/>
</dbReference>
<protein>
    <submittedName>
        <fullName evidence="2">Helix-turn-helix transcriptional regulator</fullName>
    </submittedName>
</protein>
<dbReference type="SMART" id="SM00530">
    <property type="entry name" value="HTH_XRE"/>
    <property type="match status" value="1"/>
</dbReference>
<dbReference type="SUPFAM" id="SSF47413">
    <property type="entry name" value="lambda repressor-like DNA-binding domains"/>
    <property type="match status" value="1"/>
</dbReference>
<feature type="domain" description="HTH cro/C1-type" evidence="1">
    <location>
        <begin position="11"/>
        <end position="64"/>
    </location>
</feature>
<dbReference type="GO" id="GO:0003677">
    <property type="term" value="F:DNA binding"/>
    <property type="evidence" value="ECO:0007669"/>
    <property type="project" value="InterPro"/>
</dbReference>
<dbReference type="InterPro" id="IPR010982">
    <property type="entry name" value="Lambda_DNA-bd_dom_sf"/>
</dbReference>
<gene>
    <name evidence="2" type="ORF">JW886_01550</name>
</gene>
<dbReference type="KEGG" id="lti:JW886_01550"/>
<organism evidence="2 3">
    <name type="scientific">Lactococcus taiwanensis</name>
    <dbReference type="NCBI Taxonomy" id="1151742"/>
    <lineage>
        <taxon>Bacteria</taxon>
        <taxon>Bacillati</taxon>
        <taxon>Bacillota</taxon>
        <taxon>Bacilli</taxon>
        <taxon>Lactobacillales</taxon>
        <taxon>Streptococcaceae</taxon>
        <taxon>Lactococcus</taxon>
    </lineage>
</organism>
<dbReference type="Pfam" id="PF01381">
    <property type="entry name" value="HTH_3"/>
    <property type="match status" value="1"/>
</dbReference>
<dbReference type="RefSeq" id="WP_075525117.1">
    <property type="nucleotide sequence ID" value="NZ_BNDT01000006.1"/>
</dbReference>
<evidence type="ECO:0000313" key="2">
    <source>
        <dbReference type="EMBL" id="QSE76976.1"/>
    </source>
</evidence>
<evidence type="ECO:0000313" key="3">
    <source>
        <dbReference type="Proteomes" id="UP000663608"/>
    </source>
</evidence>
<dbReference type="AlphaFoldDB" id="A0AA45QS17"/>
<name>A0AA45QS17_9LACT</name>
<reference evidence="2 3" key="1">
    <citation type="submission" date="2021-02" db="EMBL/GenBank/DDBJ databases">
        <title>Complete genome sequence of Lactococcus lactis strain K_LL004.</title>
        <authorList>
            <person name="Kim H.B."/>
        </authorList>
    </citation>
    <scope>NUCLEOTIDE SEQUENCE [LARGE SCALE GENOMIC DNA]</scope>
    <source>
        <strain evidence="2 3">K_LL004</strain>
    </source>
</reference>